<evidence type="ECO:0000313" key="4">
    <source>
        <dbReference type="Proteomes" id="UP000523821"/>
    </source>
</evidence>
<feature type="region of interest" description="Disordered" evidence="1">
    <location>
        <begin position="101"/>
        <end position="126"/>
    </location>
</feature>
<name>A0A7W9FJH9_9HYPH</name>
<dbReference type="PANTHER" id="PTHR34703">
    <property type="entry name" value="ANTIPORTER SUBUNIT MNHG2-RELATED"/>
    <property type="match status" value="1"/>
</dbReference>
<sequence>MIDLLREGAAALFILSGAFFFVVGAIGINRMPEVFTRLHAASVSDTAGVSLILVGLMLLEGFSLVLAKLVFLFLLLLFAGPVATHAIARAALKAGARSVALEDGRDERPGDPPAAKRAKSPPRRGR</sequence>
<dbReference type="InterPro" id="IPR005133">
    <property type="entry name" value="PhaG_MnhG_YufB"/>
</dbReference>
<gene>
    <name evidence="3" type="ORF">GGQ63_000774</name>
</gene>
<dbReference type="GO" id="GO:0015385">
    <property type="term" value="F:sodium:proton antiporter activity"/>
    <property type="evidence" value="ECO:0007669"/>
    <property type="project" value="TreeGrafter"/>
</dbReference>
<comment type="caution">
    <text evidence="3">The sequence shown here is derived from an EMBL/GenBank/DDBJ whole genome shotgun (WGS) entry which is preliminary data.</text>
</comment>
<dbReference type="RefSeq" id="WP_343061070.1">
    <property type="nucleotide sequence ID" value="NZ_JACHOO010000002.1"/>
</dbReference>
<keyword evidence="2" id="KW-0472">Membrane</keyword>
<evidence type="ECO:0000256" key="1">
    <source>
        <dbReference type="SAM" id="MobiDB-lite"/>
    </source>
</evidence>
<dbReference type="PANTHER" id="PTHR34703:SF1">
    <property type="entry name" value="ANTIPORTER SUBUNIT MNHG2-RELATED"/>
    <property type="match status" value="1"/>
</dbReference>
<feature type="transmembrane region" description="Helical" evidence="2">
    <location>
        <begin position="12"/>
        <end position="28"/>
    </location>
</feature>
<keyword evidence="2" id="KW-1133">Transmembrane helix</keyword>
<reference evidence="3 4" key="1">
    <citation type="submission" date="2020-08" db="EMBL/GenBank/DDBJ databases">
        <title>Genomic Encyclopedia of Type Strains, Phase IV (KMG-IV): sequencing the most valuable type-strain genomes for metagenomic binning, comparative biology and taxonomic classification.</title>
        <authorList>
            <person name="Goeker M."/>
        </authorList>
    </citation>
    <scope>NUCLEOTIDE SEQUENCE [LARGE SCALE GENOMIC DNA]</scope>
    <source>
        <strain evidence="3 4">DSM 16268</strain>
    </source>
</reference>
<feature type="transmembrane region" description="Helical" evidence="2">
    <location>
        <begin position="40"/>
        <end position="59"/>
    </location>
</feature>
<dbReference type="AlphaFoldDB" id="A0A7W9FJH9"/>
<keyword evidence="4" id="KW-1185">Reference proteome</keyword>
<protein>
    <submittedName>
        <fullName evidence="3">Multicomponent Na+:H+ antiporter subunit G</fullName>
    </submittedName>
</protein>
<organism evidence="3 4">
    <name type="scientific">Prosthecomicrobium pneumaticum</name>
    <dbReference type="NCBI Taxonomy" id="81895"/>
    <lineage>
        <taxon>Bacteria</taxon>
        <taxon>Pseudomonadati</taxon>
        <taxon>Pseudomonadota</taxon>
        <taxon>Alphaproteobacteria</taxon>
        <taxon>Hyphomicrobiales</taxon>
        <taxon>Kaistiaceae</taxon>
        <taxon>Prosthecomicrobium</taxon>
    </lineage>
</organism>
<feature type="transmembrane region" description="Helical" evidence="2">
    <location>
        <begin position="65"/>
        <end position="88"/>
    </location>
</feature>
<dbReference type="Pfam" id="PF03334">
    <property type="entry name" value="PhaG_MnhG_YufB"/>
    <property type="match status" value="1"/>
</dbReference>
<evidence type="ECO:0000256" key="2">
    <source>
        <dbReference type="SAM" id="Phobius"/>
    </source>
</evidence>
<accession>A0A7W9FJH9</accession>
<keyword evidence="2" id="KW-0812">Transmembrane</keyword>
<dbReference type="EMBL" id="JACHOO010000002">
    <property type="protein sequence ID" value="MBB5751722.1"/>
    <property type="molecule type" value="Genomic_DNA"/>
</dbReference>
<dbReference type="NCBIfam" id="TIGR01300">
    <property type="entry name" value="CPA3_mnhG_phaG"/>
    <property type="match status" value="1"/>
</dbReference>
<feature type="compositionally biased region" description="Basic residues" evidence="1">
    <location>
        <begin position="116"/>
        <end position="126"/>
    </location>
</feature>
<proteinExistence type="predicted"/>
<feature type="compositionally biased region" description="Basic and acidic residues" evidence="1">
    <location>
        <begin position="101"/>
        <end position="110"/>
    </location>
</feature>
<evidence type="ECO:0000313" key="3">
    <source>
        <dbReference type="EMBL" id="MBB5751722.1"/>
    </source>
</evidence>
<dbReference type="Proteomes" id="UP000523821">
    <property type="component" value="Unassembled WGS sequence"/>
</dbReference>